<dbReference type="Pfam" id="PF01163">
    <property type="entry name" value="RIO1"/>
    <property type="match status" value="1"/>
</dbReference>
<feature type="domain" description="Crinkler effector protein N-terminal" evidence="13">
    <location>
        <begin position="2"/>
        <end position="58"/>
    </location>
</feature>
<keyword evidence="8" id="KW-0418">Kinase</keyword>
<dbReference type="GO" id="GO:0043657">
    <property type="term" value="C:host cell"/>
    <property type="evidence" value="ECO:0007669"/>
    <property type="project" value="UniProtKB-SubCell"/>
</dbReference>
<keyword evidence="5" id="KW-0723">Serine/threonine-protein kinase</keyword>
<evidence type="ECO:0000256" key="1">
    <source>
        <dbReference type="ARBA" id="ARBA00004340"/>
    </source>
</evidence>
<dbReference type="OrthoDB" id="3261131at2759"/>
<dbReference type="Proteomes" id="UP000757232">
    <property type="component" value="Unassembled WGS sequence"/>
</dbReference>
<comment type="catalytic activity">
    <reaction evidence="11">
        <text>L-seryl-[protein] + ATP = O-phospho-L-seryl-[protein] + ADP + H(+)</text>
        <dbReference type="Rhea" id="RHEA:17989"/>
        <dbReference type="Rhea" id="RHEA-COMP:9863"/>
        <dbReference type="Rhea" id="RHEA-COMP:11604"/>
        <dbReference type="ChEBI" id="CHEBI:15378"/>
        <dbReference type="ChEBI" id="CHEBI:29999"/>
        <dbReference type="ChEBI" id="CHEBI:30616"/>
        <dbReference type="ChEBI" id="CHEBI:83421"/>
        <dbReference type="ChEBI" id="CHEBI:456216"/>
        <dbReference type="EC" id="2.7.11.1"/>
    </reaction>
</comment>
<evidence type="ECO:0000256" key="2">
    <source>
        <dbReference type="ARBA" id="ARBA00004613"/>
    </source>
</evidence>
<evidence type="ECO:0000256" key="5">
    <source>
        <dbReference type="ARBA" id="ARBA00022527"/>
    </source>
</evidence>
<dbReference type="InterPro" id="IPR018934">
    <property type="entry name" value="RIO_dom"/>
</dbReference>
<evidence type="ECO:0000256" key="4">
    <source>
        <dbReference type="ARBA" id="ARBA00022525"/>
    </source>
</evidence>
<dbReference type="GO" id="GO:0004674">
    <property type="term" value="F:protein serine/threonine kinase activity"/>
    <property type="evidence" value="ECO:0007669"/>
    <property type="project" value="UniProtKB-KW"/>
</dbReference>
<evidence type="ECO:0000256" key="11">
    <source>
        <dbReference type="ARBA" id="ARBA00048679"/>
    </source>
</evidence>
<dbReference type="SUPFAM" id="SSF56112">
    <property type="entry name" value="Protein kinase-like (PK-like)"/>
    <property type="match status" value="1"/>
</dbReference>
<organism evidence="14 15">
    <name type="scientific">Sanghuangporus baumii</name>
    <name type="common">Phellinus baumii</name>
    <dbReference type="NCBI Taxonomy" id="108892"/>
    <lineage>
        <taxon>Eukaryota</taxon>
        <taxon>Fungi</taxon>
        <taxon>Dikarya</taxon>
        <taxon>Basidiomycota</taxon>
        <taxon>Agaricomycotina</taxon>
        <taxon>Agaricomycetes</taxon>
        <taxon>Hymenochaetales</taxon>
        <taxon>Hymenochaetaceae</taxon>
        <taxon>Sanghuangporus</taxon>
    </lineage>
</organism>
<evidence type="ECO:0000256" key="8">
    <source>
        <dbReference type="ARBA" id="ARBA00022777"/>
    </source>
</evidence>
<gene>
    <name evidence="14" type="ORF">A7U60_g7787</name>
</gene>
<comment type="caution">
    <text evidence="14">The sequence shown here is derived from an EMBL/GenBank/DDBJ whole genome shotgun (WGS) entry which is preliminary data.</text>
</comment>
<dbReference type="GO" id="GO:0005576">
    <property type="term" value="C:extracellular region"/>
    <property type="evidence" value="ECO:0007669"/>
    <property type="project" value="UniProtKB-SubCell"/>
</dbReference>
<evidence type="ECO:0000256" key="10">
    <source>
        <dbReference type="ARBA" id="ARBA00047899"/>
    </source>
</evidence>
<dbReference type="EMBL" id="LNZH02000211">
    <property type="protein sequence ID" value="OCB85161.1"/>
    <property type="molecule type" value="Genomic_DNA"/>
</dbReference>
<dbReference type="Gene3D" id="1.10.510.10">
    <property type="entry name" value="Transferase(Phosphotransferase) domain 1"/>
    <property type="match status" value="1"/>
</dbReference>
<evidence type="ECO:0000313" key="15">
    <source>
        <dbReference type="Proteomes" id="UP000757232"/>
    </source>
</evidence>
<keyword evidence="7" id="KW-0547">Nucleotide-binding</keyword>
<keyword evidence="6" id="KW-0808">Transferase</keyword>
<keyword evidence="4" id="KW-0964">Secreted</keyword>
<comment type="subcellular location">
    <subcellularLocation>
        <location evidence="1">Host cell</location>
    </subcellularLocation>
    <subcellularLocation>
        <location evidence="2">Secreted</location>
    </subcellularLocation>
</comment>
<dbReference type="InterPro" id="IPR011009">
    <property type="entry name" value="Kinase-like_dom_sf"/>
</dbReference>
<keyword evidence="15" id="KW-1185">Reference proteome</keyword>
<dbReference type="InterPro" id="IPR045379">
    <property type="entry name" value="Crinkler_N"/>
</dbReference>
<evidence type="ECO:0000256" key="3">
    <source>
        <dbReference type="ARBA" id="ARBA00012513"/>
    </source>
</evidence>
<evidence type="ECO:0000256" key="7">
    <source>
        <dbReference type="ARBA" id="ARBA00022741"/>
    </source>
</evidence>
<protein>
    <recommendedName>
        <fullName evidence="3">non-specific serine/threonine protein kinase</fullName>
        <ecNumber evidence="3">2.7.11.1</ecNumber>
    </recommendedName>
</protein>
<name>A0A9Q5HSL1_SANBA</name>
<dbReference type="AlphaFoldDB" id="A0A9Q5HSL1"/>
<evidence type="ECO:0000259" key="12">
    <source>
        <dbReference type="Pfam" id="PF01163"/>
    </source>
</evidence>
<evidence type="ECO:0000313" key="14">
    <source>
        <dbReference type="EMBL" id="OCB85161.1"/>
    </source>
</evidence>
<proteinExistence type="predicted"/>
<comment type="catalytic activity">
    <reaction evidence="10">
        <text>L-threonyl-[protein] + ATP = O-phospho-L-threonyl-[protein] + ADP + H(+)</text>
        <dbReference type="Rhea" id="RHEA:46608"/>
        <dbReference type="Rhea" id="RHEA-COMP:11060"/>
        <dbReference type="Rhea" id="RHEA-COMP:11605"/>
        <dbReference type="ChEBI" id="CHEBI:15378"/>
        <dbReference type="ChEBI" id="CHEBI:30013"/>
        <dbReference type="ChEBI" id="CHEBI:30616"/>
        <dbReference type="ChEBI" id="CHEBI:61977"/>
        <dbReference type="ChEBI" id="CHEBI:456216"/>
        <dbReference type="EC" id="2.7.11.1"/>
    </reaction>
</comment>
<accession>A0A9Q5HSL1</accession>
<keyword evidence="9" id="KW-0067">ATP-binding</keyword>
<evidence type="ECO:0000256" key="6">
    <source>
        <dbReference type="ARBA" id="ARBA00022679"/>
    </source>
</evidence>
<dbReference type="Pfam" id="PF20147">
    <property type="entry name" value="Crinkler"/>
    <property type="match status" value="2"/>
</dbReference>
<dbReference type="GO" id="GO:0005524">
    <property type="term" value="F:ATP binding"/>
    <property type="evidence" value="ECO:0007669"/>
    <property type="project" value="UniProtKB-KW"/>
</dbReference>
<sequence>MEVWCLLIDHEKKAAFGDPFSVIVGPDARIQELKKKVKEERTNDLEHVDAARLTVWRCMNPKLLAAFGDPFSVIVGPDARIQELKKKIKEEQPDVLGNVAPRVLTVWRCMDPKLLAEMDLEQLEKDLSNVDFTDRTKTKMLAIRQKTTELALSPSEEILLIEVPDLNELRQVVSAKRMRDEGDLSVQIERFKKQQIVEIAPSTLATTYSTIQGNSQQRILDDIPNPDTDVSPVSLLFDGFGEFLDTFRTYDGLPVNVASIPRGQCHSLIDDFAEKMCLTYPDEDRRNRAGLEAINKIFVAYGINNATFGRALIDKVISDGHFLTEHKTVGGVVEFKNSGSGTGGIHIQMVGYAARGRAEALGGPNKELMLWRAPCMGISVVDTWVGFYAILFVDSRARAVSLTPWLSCCPSGGEGDQRSALYAAFAAATVLIRRITEDASIPDINRHADMRFPYISHLPTEGGSSNEPFSFRIVCRFGPWRDSRLLFMAETNDGREIIVKFSRQYSIDLHRFCAVRHHAPKLLGHKKLPGGWFAVAMDLIAPVEYLAKAEITQEKRDSLKSIMRDLVDSFHAEGLVHGDLRGPNILYNGETVILVDFDWGGKDGEVSYPTVQLCEELMAGRNISDLKIRKQDDLRILQRTLDSM</sequence>
<reference evidence="14" key="1">
    <citation type="submission" date="2016-06" db="EMBL/GenBank/DDBJ databases">
        <title>Draft Genome sequence of the fungus Inonotus baumii.</title>
        <authorList>
            <person name="Zhu H."/>
            <person name="Lin W."/>
        </authorList>
    </citation>
    <scope>NUCLEOTIDE SEQUENCE</scope>
    <source>
        <strain evidence="14">821</strain>
    </source>
</reference>
<dbReference type="EC" id="2.7.11.1" evidence="3"/>
<feature type="domain" description="Crinkler effector protein N-terminal" evidence="13">
    <location>
        <begin position="69"/>
        <end position="138"/>
    </location>
</feature>
<evidence type="ECO:0000256" key="9">
    <source>
        <dbReference type="ARBA" id="ARBA00022840"/>
    </source>
</evidence>
<evidence type="ECO:0000259" key="13">
    <source>
        <dbReference type="Pfam" id="PF20147"/>
    </source>
</evidence>
<feature type="domain" description="RIO-type" evidence="12">
    <location>
        <begin position="534"/>
        <end position="597"/>
    </location>
</feature>